<comment type="caution">
    <text evidence="1">The sequence shown here is derived from an EMBL/GenBank/DDBJ whole genome shotgun (WGS) entry which is preliminary data.</text>
</comment>
<name>A0AAV2I1E0_LYMST</name>
<dbReference type="EMBL" id="CAXITT010000299">
    <property type="protein sequence ID" value="CAL1538455.1"/>
    <property type="molecule type" value="Genomic_DNA"/>
</dbReference>
<proteinExistence type="predicted"/>
<evidence type="ECO:0000313" key="1">
    <source>
        <dbReference type="EMBL" id="CAL1538455.1"/>
    </source>
</evidence>
<accession>A0AAV2I1E0</accession>
<gene>
    <name evidence="1" type="ORF">GSLYS_00012276001</name>
</gene>
<reference evidence="1 2" key="1">
    <citation type="submission" date="2024-04" db="EMBL/GenBank/DDBJ databases">
        <authorList>
            <consortium name="Genoscope - CEA"/>
            <person name="William W."/>
        </authorList>
    </citation>
    <scope>NUCLEOTIDE SEQUENCE [LARGE SCALE GENOMIC DNA]</scope>
</reference>
<keyword evidence="2" id="KW-1185">Reference proteome</keyword>
<dbReference type="Proteomes" id="UP001497497">
    <property type="component" value="Unassembled WGS sequence"/>
</dbReference>
<organism evidence="1 2">
    <name type="scientific">Lymnaea stagnalis</name>
    <name type="common">Great pond snail</name>
    <name type="synonym">Helix stagnalis</name>
    <dbReference type="NCBI Taxonomy" id="6523"/>
    <lineage>
        <taxon>Eukaryota</taxon>
        <taxon>Metazoa</taxon>
        <taxon>Spiralia</taxon>
        <taxon>Lophotrochozoa</taxon>
        <taxon>Mollusca</taxon>
        <taxon>Gastropoda</taxon>
        <taxon>Heterobranchia</taxon>
        <taxon>Euthyneura</taxon>
        <taxon>Panpulmonata</taxon>
        <taxon>Hygrophila</taxon>
        <taxon>Lymnaeoidea</taxon>
        <taxon>Lymnaeidae</taxon>
        <taxon>Lymnaea</taxon>
    </lineage>
</organism>
<evidence type="ECO:0000313" key="2">
    <source>
        <dbReference type="Proteomes" id="UP001497497"/>
    </source>
</evidence>
<sequence length="259" mass="28826">MVKDTDNCCSDLCDDFCPDCGRKDGVKRHFGSIRNKLKGFKTRIQSFRHVSGHTSLNLLEDHGSCDFDEMNNVTGTSYRVSQTDEFLGASTQTAPQSAKLVPCRAQETSQSHLSRKKRVWEGLSDTVDKEDHSLEFPETLTDCASSETPNTLHPSERVASLWDDVFDNDVSGVGQEESGGLFCNLPDRLSVGQVFERLRKLSLDETLRVGLNKENKKENGNSGVETGRISDLWDNANIQAMLSLCGHGSEAREELHRVE</sequence>
<protein>
    <submittedName>
        <fullName evidence="1">Uncharacterized protein</fullName>
    </submittedName>
</protein>
<dbReference type="AlphaFoldDB" id="A0AAV2I1E0"/>